<organism evidence="2 3">
    <name type="scientific">Cylindrobasidium torrendii FP15055 ss-10</name>
    <dbReference type="NCBI Taxonomy" id="1314674"/>
    <lineage>
        <taxon>Eukaryota</taxon>
        <taxon>Fungi</taxon>
        <taxon>Dikarya</taxon>
        <taxon>Basidiomycota</taxon>
        <taxon>Agaricomycotina</taxon>
        <taxon>Agaricomycetes</taxon>
        <taxon>Agaricomycetidae</taxon>
        <taxon>Agaricales</taxon>
        <taxon>Marasmiineae</taxon>
        <taxon>Physalacriaceae</taxon>
        <taxon>Cylindrobasidium</taxon>
    </lineage>
</organism>
<name>A0A0D7BFR1_9AGAR</name>
<accession>A0A0D7BFR1</accession>
<evidence type="ECO:0000259" key="1">
    <source>
        <dbReference type="Pfam" id="PF13358"/>
    </source>
</evidence>
<feature type="non-terminal residue" evidence="2">
    <location>
        <position position="1"/>
    </location>
</feature>
<dbReference type="OrthoDB" id="2266637at2759"/>
<feature type="non-terminal residue" evidence="2">
    <location>
        <position position="64"/>
    </location>
</feature>
<dbReference type="Proteomes" id="UP000054007">
    <property type="component" value="Unassembled WGS sequence"/>
</dbReference>
<gene>
    <name evidence="2" type="ORF">CYLTODRAFT_322156</name>
</gene>
<sequence length="64" mass="7303">LVYLPPYSPHLNPIEQAFSSVKAYLRRHEDEILNEDGRPWLIEQAIAEVSSEDAEGWITNCGYA</sequence>
<reference evidence="2 3" key="1">
    <citation type="journal article" date="2015" name="Fungal Genet. Biol.">
        <title>Evolution of novel wood decay mechanisms in Agaricales revealed by the genome sequences of Fistulina hepatica and Cylindrobasidium torrendii.</title>
        <authorList>
            <person name="Floudas D."/>
            <person name="Held B.W."/>
            <person name="Riley R."/>
            <person name="Nagy L.G."/>
            <person name="Koehler G."/>
            <person name="Ransdell A.S."/>
            <person name="Younus H."/>
            <person name="Chow J."/>
            <person name="Chiniquy J."/>
            <person name="Lipzen A."/>
            <person name="Tritt A."/>
            <person name="Sun H."/>
            <person name="Haridas S."/>
            <person name="LaButti K."/>
            <person name="Ohm R.A."/>
            <person name="Kues U."/>
            <person name="Blanchette R.A."/>
            <person name="Grigoriev I.V."/>
            <person name="Minto R.E."/>
            <person name="Hibbett D.S."/>
        </authorList>
    </citation>
    <scope>NUCLEOTIDE SEQUENCE [LARGE SCALE GENOMIC DNA]</scope>
    <source>
        <strain evidence="2 3">FP15055 ss-10</strain>
    </source>
</reference>
<dbReference type="STRING" id="1314674.A0A0D7BFR1"/>
<dbReference type="EMBL" id="KN880485">
    <property type="protein sequence ID" value="KIY69383.1"/>
    <property type="molecule type" value="Genomic_DNA"/>
</dbReference>
<keyword evidence="3" id="KW-1185">Reference proteome</keyword>
<feature type="domain" description="Tc1-like transposase DDE" evidence="1">
    <location>
        <begin position="1"/>
        <end position="28"/>
    </location>
</feature>
<protein>
    <recommendedName>
        <fullName evidence="1">Tc1-like transposase DDE domain-containing protein</fullName>
    </recommendedName>
</protein>
<dbReference type="AlphaFoldDB" id="A0A0D7BFR1"/>
<evidence type="ECO:0000313" key="3">
    <source>
        <dbReference type="Proteomes" id="UP000054007"/>
    </source>
</evidence>
<dbReference type="Gene3D" id="3.30.420.10">
    <property type="entry name" value="Ribonuclease H-like superfamily/Ribonuclease H"/>
    <property type="match status" value="1"/>
</dbReference>
<dbReference type="GO" id="GO:0003676">
    <property type="term" value="F:nucleic acid binding"/>
    <property type="evidence" value="ECO:0007669"/>
    <property type="project" value="InterPro"/>
</dbReference>
<dbReference type="InterPro" id="IPR036397">
    <property type="entry name" value="RNaseH_sf"/>
</dbReference>
<evidence type="ECO:0000313" key="2">
    <source>
        <dbReference type="EMBL" id="KIY69383.1"/>
    </source>
</evidence>
<dbReference type="InterPro" id="IPR038717">
    <property type="entry name" value="Tc1-like_DDE_dom"/>
</dbReference>
<proteinExistence type="predicted"/>
<dbReference type="Pfam" id="PF13358">
    <property type="entry name" value="DDE_3"/>
    <property type="match status" value="1"/>
</dbReference>